<dbReference type="PROSITE" id="PS51123">
    <property type="entry name" value="OMPA_2"/>
    <property type="match status" value="1"/>
</dbReference>
<dbReference type="Proteomes" id="UP000655287">
    <property type="component" value="Unassembled WGS sequence"/>
</dbReference>
<evidence type="ECO:0000256" key="3">
    <source>
        <dbReference type="ARBA" id="ARBA00023237"/>
    </source>
</evidence>
<dbReference type="CDD" id="cd07185">
    <property type="entry name" value="OmpA_C-like"/>
    <property type="match status" value="1"/>
</dbReference>
<dbReference type="SUPFAM" id="SSF103088">
    <property type="entry name" value="OmpA-like"/>
    <property type="match status" value="1"/>
</dbReference>
<evidence type="ECO:0000256" key="2">
    <source>
        <dbReference type="ARBA" id="ARBA00023136"/>
    </source>
</evidence>
<dbReference type="PANTHER" id="PTHR30329:SF21">
    <property type="entry name" value="LIPOPROTEIN YIAD-RELATED"/>
    <property type="match status" value="1"/>
</dbReference>
<dbReference type="GO" id="GO:0009279">
    <property type="term" value="C:cell outer membrane"/>
    <property type="evidence" value="ECO:0007669"/>
    <property type="project" value="UniProtKB-SubCell"/>
</dbReference>
<reference evidence="7" key="1">
    <citation type="submission" date="2021-01" db="EMBL/GenBank/DDBJ databases">
        <title>Whole genome shotgun sequence of Sphaerisporangium rufum NBRC 109079.</title>
        <authorList>
            <person name="Komaki H."/>
            <person name="Tamura T."/>
        </authorList>
    </citation>
    <scope>NUCLEOTIDE SEQUENCE</scope>
    <source>
        <strain evidence="7">NBRC 109079</strain>
    </source>
</reference>
<comment type="subcellular location">
    <subcellularLocation>
        <location evidence="1">Cell outer membrane</location>
    </subcellularLocation>
</comment>
<feature type="domain" description="OmpA-like" evidence="6">
    <location>
        <begin position="195"/>
        <end position="321"/>
    </location>
</feature>
<accession>A0A919R9X9</accession>
<feature type="region of interest" description="Disordered" evidence="5">
    <location>
        <begin position="285"/>
        <end position="357"/>
    </location>
</feature>
<keyword evidence="2 4" id="KW-0472">Membrane</keyword>
<dbReference type="InterPro" id="IPR036737">
    <property type="entry name" value="OmpA-like_sf"/>
</dbReference>
<feature type="compositionally biased region" description="Basic and acidic residues" evidence="5">
    <location>
        <begin position="285"/>
        <end position="326"/>
    </location>
</feature>
<dbReference type="PRINTS" id="PR01021">
    <property type="entry name" value="OMPADOMAIN"/>
</dbReference>
<dbReference type="InterPro" id="IPR050330">
    <property type="entry name" value="Bact_OuterMem_StrucFunc"/>
</dbReference>
<protein>
    <recommendedName>
        <fullName evidence="6">OmpA-like domain-containing protein</fullName>
    </recommendedName>
</protein>
<evidence type="ECO:0000256" key="5">
    <source>
        <dbReference type="SAM" id="MobiDB-lite"/>
    </source>
</evidence>
<dbReference type="Pfam" id="PF00691">
    <property type="entry name" value="OmpA"/>
    <property type="match status" value="1"/>
</dbReference>
<comment type="caution">
    <text evidence="7">The sequence shown here is derived from an EMBL/GenBank/DDBJ whole genome shotgun (WGS) entry which is preliminary data.</text>
</comment>
<keyword evidence="3" id="KW-0998">Cell outer membrane</keyword>
<dbReference type="InterPro" id="IPR006664">
    <property type="entry name" value="OMP_bac"/>
</dbReference>
<keyword evidence="8" id="KW-1185">Reference proteome</keyword>
<dbReference type="EMBL" id="BOOU01000088">
    <property type="protein sequence ID" value="GII81121.1"/>
    <property type="molecule type" value="Genomic_DNA"/>
</dbReference>
<evidence type="ECO:0000313" key="8">
    <source>
        <dbReference type="Proteomes" id="UP000655287"/>
    </source>
</evidence>
<organism evidence="7 8">
    <name type="scientific">Sphaerisporangium rufum</name>
    <dbReference type="NCBI Taxonomy" id="1381558"/>
    <lineage>
        <taxon>Bacteria</taxon>
        <taxon>Bacillati</taxon>
        <taxon>Actinomycetota</taxon>
        <taxon>Actinomycetes</taxon>
        <taxon>Streptosporangiales</taxon>
        <taxon>Streptosporangiaceae</taxon>
        <taxon>Sphaerisporangium</taxon>
    </lineage>
</organism>
<proteinExistence type="predicted"/>
<dbReference type="Gene3D" id="3.30.1330.60">
    <property type="entry name" value="OmpA-like domain"/>
    <property type="match status" value="1"/>
</dbReference>
<evidence type="ECO:0000313" key="7">
    <source>
        <dbReference type="EMBL" id="GII81121.1"/>
    </source>
</evidence>
<dbReference type="AlphaFoldDB" id="A0A919R9X9"/>
<dbReference type="InterPro" id="IPR006665">
    <property type="entry name" value="OmpA-like"/>
</dbReference>
<evidence type="ECO:0000256" key="1">
    <source>
        <dbReference type="ARBA" id="ARBA00004442"/>
    </source>
</evidence>
<gene>
    <name evidence="7" type="ORF">Sru01_61030</name>
</gene>
<dbReference type="PANTHER" id="PTHR30329">
    <property type="entry name" value="STATOR ELEMENT OF FLAGELLAR MOTOR COMPLEX"/>
    <property type="match status" value="1"/>
</dbReference>
<evidence type="ECO:0000256" key="4">
    <source>
        <dbReference type="PROSITE-ProRule" id="PRU00473"/>
    </source>
</evidence>
<sequence>MAEGLVGYDAAGPFRMTVQSLERQRNLTVLRMEVINTAQTSIPGHFGYDGLRGQSVSFGRFRLLDPVGRKVYFTLREKTAEGPAFGSRHPTPTSRFPQDFRPGVRYPVEVYFPPLPPEVKAVSIVPDMPMPPMTGIPVREGGTPPMARSADPYVESSPGTSYRLAVVPPAGEIWSGVSDLHELVETPQRSTRQEGGQEIVALRTDVLFAFDKAKLSKVSTAVLDDAVAETRAHADPAKPPIIIKGHTDSKGDDRYNLELSVKRAEAVRDYLVRKLGSGYVYRAEGKGESEPIARNEKKDGSDNPEGRAKNRRVEISYHIRQQRPDDVTTTAPADDVRGSTRPPAPFQADPGPVAGSLNWQRGNDRLRVDFHPFRRDGAYLVAAFDVRFDGSALFIPVPAPFTGYDNAFSSASDYGAFILVDPATKARYHPLKMYTEFVENYVSVLDPGESGRGYVYYPAPADSVTSITLEAEGSGKVENIPIL</sequence>
<evidence type="ECO:0000259" key="6">
    <source>
        <dbReference type="PROSITE" id="PS51123"/>
    </source>
</evidence>
<name>A0A919R9X9_9ACTN</name>